<accession>A0A8C2VA81</accession>
<dbReference type="OMA" id="DLEWRYY"/>
<evidence type="ECO:0000313" key="2">
    <source>
        <dbReference type="Ensembl" id="ENSCLAP00000012563.1"/>
    </source>
</evidence>
<feature type="region of interest" description="Disordered" evidence="1">
    <location>
        <begin position="1"/>
        <end position="24"/>
    </location>
</feature>
<protein>
    <submittedName>
        <fullName evidence="2">Uncharacterized protein</fullName>
    </submittedName>
</protein>
<dbReference type="Pfam" id="PF17673">
    <property type="entry name" value="DUF5532"/>
    <property type="match status" value="1"/>
</dbReference>
<dbReference type="RefSeq" id="XP_013371403.1">
    <property type="nucleotide sequence ID" value="XM_013515949.1"/>
</dbReference>
<evidence type="ECO:0000313" key="3">
    <source>
        <dbReference type="Proteomes" id="UP000694398"/>
    </source>
</evidence>
<sequence>MSRLRSASPGKDSQVPTQLKTKSSPWCSLPELYALVENFNKDSKKSSLLKTRSISPTEGQKLLAKSLSTMAFISRTGLRREDPQPVLPCSVVKRELEKPPPMAVRLYRSLLEGMLSPGAGLPRSQKRLIEEGISPPAHSFPYSVIQEGLEALAQITTEKTQIPQVLDSPRLLKLFFEDTVPRYFFVDPEKQFMDLRDLEWRYFKGLAKWKHMTVVSIMEIKYNSEKRFVESWNMPRAVSPPLVRKSSVIYPEIEYRKEGTCDLKWNI</sequence>
<proteinExistence type="predicted"/>
<feature type="compositionally biased region" description="Polar residues" evidence="1">
    <location>
        <begin position="14"/>
        <end position="24"/>
    </location>
</feature>
<dbReference type="PANTHER" id="PTHR37353:SF1">
    <property type="entry name" value="RIKEN CDNA 4921517D22 GENE"/>
    <property type="match status" value="1"/>
</dbReference>
<reference evidence="2" key="1">
    <citation type="submission" date="2025-08" db="UniProtKB">
        <authorList>
            <consortium name="Ensembl"/>
        </authorList>
    </citation>
    <scope>IDENTIFICATION</scope>
</reference>
<reference evidence="2" key="2">
    <citation type="submission" date="2025-09" db="UniProtKB">
        <authorList>
            <consortium name="Ensembl"/>
        </authorList>
    </citation>
    <scope>IDENTIFICATION</scope>
</reference>
<gene>
    <name evidence="2" type="primary">LOC102024494</name>
</gene>
<dbReference type="OrthoDB" id="9945674at2759"/>
<dbReference type="RefSeq" id="XP_005387974.1">
    <property type="nucleotide sequence ID" value="XM_005387917.1"/>
</dbReference>
<dbReference type="AlphaFoldDB" id="A0A8C2VA81"/>
<dbReference type="InterPro" id="IPR040022">
    <property type="entry name" value="C9orf153-like"/>
</dbReference>
<dbReference type="GeneTree" id="ENSGT00940000164141"/>
<dbReference type="PANTHER" id="PTHR37353">
    <property type="entry name" value="RIKEN CDNA 4921517D22 GENE"/>
    <property type="match status" value="1"/>
</dbReference>
<dbReference type="Ensembl" id="ENSCLAT00000012711.1">
    <property type="protein sequence ID" value="ENSCLAP00000012563.1"/>
    <property type="gene ID" value="ENSCLAG00000008692.1"/>
</dbReference>
<dbReference type="GeneID" id="102024494"/>
<dbReference type="Proteomes" id="UP000694398">
    <property type="component" value="Unassembled WGS sequence"/>
</dbReference>
<dbReference type="RefSeq" id="XP_005387975.1">
    <property type="nucleotide sequence ID" value="XM_005387918.1"/>
</dbReference>
<name>A0A8C2VA81_CHILA</name>
<dbReference type="RefSeq" id="XP_005387977.1">
    <property type="nucleotide sequence ID" value="XM_005387920.1"/>
</dbReference>
<organism evidence="2 3">
    <name type="scientific">Chinchilla lanigera</name>
    <name type="common">Long-tailed chinchilla</name>
    <name type="synonym">Chinchilla villidera</name>
    <dbReference type="NCBI Taxonomy" id="34839"/>
    <lineage>
        <taxon>Eukaryota</taxon>
        <taxon>Metazoa</taxon>
        <taxon>Chordata</taxon>
        <taxon>Craniata</taxon>
        <taxon>Vertebrata</taxon>
        <taxon>Euteleostomi</taxon>
        <taxon>Mammalia</taxon>
        <taxon>Eutheria</taxon>
        <taxon>Euarchontoglires</taxon>
        <taxon>Glires</taxon>
        <taxon>Rodentia</taxon>
        <taxon>Hystricomorpha</taxon>
        <taxon>Chinchillidae</taxon>
        <taxon>Chinchilla</taxon>
    </lineage>
</organism>
<keyword evidence="3" id="KW-1185">Reference proteome</keyword>
<evidence type="ECO:0000256" key="1">
    <source>
        <dbReference type="SAM" id="MobiDB-lite"/>
    </source>
</evidence>